<organism evidence="3 4">
    <name type="scientific">Sphaerospermopsis aphanizomenoides LEGE 00250</name>
    <dbReference type="NCBI Taxonomy" id="2777972"/>
    <lineage>
        <taxon>Bacteria</taxon>
        <taxon>Bacillati</taxon>
        <taxon>Cyanobacteriota</taxon>
        <taxon>Cyanophyceae</taxon>
        <taxon>Nostocales</taxon>
        <taxon>Aphanizomenonaceae</taxon>
        <taxon>Sphaerospermopsis</taxon>
        <taxon>Sphaerospermopsis aphanizomenoides</taxon>
    </lineage>
</organism>
<evidence type="ECO:0000313" key="4">
    <source>
        <dbReference type="Proteomes" id="UP000606776"/>
    </source>
</evidence>
<dbReference type="Pfam" id="PF05226">
    <property type="entry name" value="CHASE2"/>
    <property type="match status" value="1"/>
</dbReference>
<accession>A0ABR9V8F1</accession>
<feature type="transmembrane region" description="Helical" evidence="1">
    <location>
        <begin position="811"/>
        <end position="831"/>
    </location>
</feature>
<feature type="transmembrane region" description="Helical" evidence="1">
    <location>
        <begin position="754"/>
        <end position="775"/>
    </location>
</feature>
<evidence type="ECO:0000259" key="2">
    <source>
        <dbReference type="SMART" id="SM01080"/>
    </source>
</evidence>
<dbReference type="Pfam" id="PF12770">
    <property type="entry name" value="CHAT"/>
    <property type="match status" value="1"/>
</dbReference>
<name>A0ABR9V8F1_9CYAN</name>
<dbReference type="InterPro" id="IPR007890">
    <property type="entry name" value="CHASE2"/>
</dbReference>
<evidence type="ECO:0000256" key="1">
    <source>
        <dbReference type="SAM" id="Phobius"/>
    </source>
</evidence>
<reference evidence="3 4" key="1">
    <citation type="submission" date="2020-10" db="EMBL/GenBank/DDBJ databases">
        <authorList>
            <person name="Castelo-Branco R."/>
            <person name="Eusebio N."/>
            <person name="Adriana R."/>
            <person name="Vieira A."/>
            <person name="Brugerolle De Fraissinette N."/>
            <person name="Rezende De Castro R."/>
            <person name="Schneider M.P."/>
            <person name="Vasconcelos V."/>
            <person name="Leao P.N."/>
        </authorList>
    </citation>
    <scope>NUCLEOTIDE SEQUENCE [LARGE SCALE GENOMIC DNA]</scope>
    <source>
        <strain evidence="3 4">LEGE 00250</strain>
    </source>
</reference>
<keyword evidence="1" id="KW-0812">Transmembrane</keyword>
<keyword evidence="1" id="KW-0472">Membrane</keyword>
<dbReference type="InterPro" id="IPR024983">
    <property type="entry name" value="CHAT_dom"/>
</dbReference>
<gene>
    <name evidence="3" type="ORF">IQ227_01635</name>
</gene>
<feature type="domain" description="CHASE2" evidence="2">
    <location>
        <begin position="414"/>
        <end position="771"/>
    </location>
</feature>
<dbReference type="Proteomes" id="UP000606776">
    <property type="component" value="Unassembled WGS sequence"/>
</dbReference>
<comment type="caution">
    <text evidence="3">The sequence shown here is derived from an EMBL/GenBank/DDBJ whole genome shotgun (WGS) entry which is preliminary data.</text>
</comment>
<evidence type="ECO:0000313" key="3">
    <source>
        <dbReference type="EMBL" id="MBE9234771.1"/>
    </source>
</evidence>
<proteinExistence type="predicted"/>
<sequence length="837" mass="94744">MNFTAFYLTIQQVEKLCLFQLSWGQGQNLNVNVAYPENLTKLYQEWQKIYLSFYNTALRGKVANMGSLPTPPIDWYARLVQAEAQFLSVFHNWLRSAELFDIRKQIAQVSKQNQTRYLDIFIACITPDLAKLPWEVWEIGTEFALDSSQIRIVRTATNRRGTVINTQGKYPSKARILVILGDDTGLNFESEKQAIASLKDYADVKFIGWQPNKNIDDLKTEIVQTISCQNGWNILFFAGHSNQTNLTGGELGIAPGVALSISELEPALITAKDRGLQCAIFNSCNGLSIADKLIDLGISQVAVMREPIHNQVAEVFLPCFLQALSEYKDVHESLISAAQYLKVEKNFTYPSAYLIPSLFRHPGAELFRLQPTFINQVIENLVPNRRELIVVSILLIISLLLPVQQFLLQRRILLQAIYRQLTGQVAATVATVETPPVLLIEIDEDSIRKAKISNPKPIDRKYLANLIDKLTANQAKIIGIDYLLDRHQGESDRILANSIKTAVKSAKPTWFVFAGTANQDGQWLRVLPNIADLNWSLEGEIEILPGYMQLLPDHNSQDNNSQSSEPDFSKLLNPGATSIWSFSGLLTLGYQLQQFSDVPQPKLDSQEDFFQQINNFLDRQVQDRSHSQTITRFSYSLYQMWMHPIIDFSISPQSVYQNIPAWQLLENQNIPKNLQNLQDIIVIIAPGGYEEAGLNYDGEDNFLISKFPAIKYWRDQENPINQSQISQILTGGEYHAYMVHHLLTNRLVIPIPDFWMVGIAIFIGKGLNLYLVLYLVSRNKSPQLQSLILVTIITGIYGLISLQVYISATAILLPCLLPSITLWFYIISAIVEKKSDD</sequence>
<dbReference type="SMART" id="SM01080">
    <property type="entry name" value="CHASE2"/>
    <property type="match status" value="1"/>
</dbReference>
<keyword evidence="4" id="KW-1185">Reference proteome</keyword>
<protein>
    <submittedName>
        <fullName evidence="3">CHASE2 domain-containing protein</fullName>
    </submittedName>
</protein>
<keyword evidence="1" id="KW-1133">Transmembrane helix</keyword>
<dbReference type="EMBL" id="JADEWB010000004">
    <property type="protein sequence ID" value="MBE9234771.1"/>
    <property type="molecule type" value="Genomic_DNA"/>
</dbReference>
<feature type="transmembrane region" description="Helical" evidence="1">
    <location>
        <begin position="787"/>
        <end position="805"/>
    </location>
</feature>